<sequence>MSKTDNYLGSTRLDDIARMVTELASEVWILRDRNMVLEHLLAEKGAVSPEEIEELRPDGELLERIQDERAAFVRRVFGAVLDQEERISGAL</sequence>
<protein>
    <submittedName>
        <fullName evidence="1">Uncharacterized protein</fullName>
    </submittedName>
</protein>
<organism evidence="1 2">
    <name type="scientific">Nocardiopsis algeriensis</name>
    <dbReference type="NCBI Taxonomy" id="1478215"/>
    <lineage>
        <taxon>Bacteria</taxon>
        <taxon>Bacillati</taxon>
        <taxon>Actinomycetota</taxon>
        <taxon>Actinomycetes</taxon>
        <taxon>Streptosporangiales</taxon>
        <taxon>Nocardiopsidaceae</taxon>
        <taxon>Nocardiopsis</taxon>
    </lineage>
</organism>
<dbReference type="EMBL" id="JACHJO010000004">
    <property type="protein sequence ID" value="MBB6119542.1"/>
    <property type="molecule type" value="Genomic_DNA"/>
</dbReference>
<dbReference type="RefSeq" id="WP_184289604.1">
    <property type="nucleotide sequence ID" value="NZ_JACHJO010000004.1"/>
</dbReference>
<gene>
    <name evidence="1" type="ORF">FHS13_001491</name>
</gene>
<evidence type="ECO:0000313" key="1">
    <source>
        <dbReference type="EMBL" id="MBB6119542.1"/>
    </source>
</evidence>
<reference evidence="1 2" key="1">
    <citation type="submission" date="2020-08" db="EMBL/GenBank/DDBJ databases">
        <title>Genomic Encyclopedia of Type Strains, Phase III (KMG-III): the genomes of soil and plant-associated and newly described type strains.</title>
        <authorList>
            <person name="Whitman W."/>
        </authorList>
    </citation>
    <scope>NUCLEOTIDE SEQUENCE [LARGE SCALE GENOMIC DNA]</scope>
    <source>
        <strain evidence="1 2">CECT 8712</strain>
    </source>
</reference>
<dbReference type="Proteomes" id="UP000536604">
    <property type="component" value="Unassembled WGS sequence"/>
</dbReference>
<evidence type="ECO:0000313" key="2">
    <source>
        <dbReference type="Proteomes" id="UP000536604"/>
    </source>
</evidence>
<proteinExistence type="predicted"/>
<comment type="caution">
    <text evidence="1">The sequence shown here is derived from an EMBL/GenBank/DDBJ whole genome shotgun (WGS) entry which is preliminary data.</text>
</comment>
<dbReference type="AlphaFoldDB" id="A0A841INB3"/>
<name>A0A841INB3_9ACTN</name>
<keyword evidence="2" id="KW-1185">Reference proteome</keyword>
<accession>A0A841INB3</accession>